<evidence type="ECO:0000256" key="4">
    <source>
        <dbReference type="ARBA" id="ARBA00021948"/>
    </source>
</evidence>
<evidence type="ECO:0000256" key="6">
    <source>
        <dbReference type="ARBA" id="ARBA00022842"/>
    </source>
</evidence>
<dbReference type="PANTHER" id="PTHR37311:SF1">
    <property type="entry name" value="2-PHOSPHOSULFOLACTATE PHOSPHATASE-RELATED"/>
    <property type="match status" value="1"/>
</dbReference>
<dbReference type="InterPro" id="IPR005238">
    <property type="entry name" value="ComB-like"/>
</dbReference>
<keyword evidence="9" id="KW-1185">Reference proteome</keyword>
<dbReference type="SUPFAM" id="SSF142823">
    <property type="entry name" value="ComB-like"/>
    <property type="match status" value="1"/>
</dbReference>
<sequence>MRLYTYFLPEISVETHKYYVVIDTLRATSTIATALSVGAEYISVVDNPDEAFKIKEDNTLLVGERNAMKISGFDYSNSPSEILKNAAHFKDKKIVLCTTNGSKALLLANSKGITIATSLLNLKATLQYLIAKKIDDIGIICSGTDGRVSLEDVFTAGRILSVLSKQDITYFNDESYIALNMANIPHTRIMQYSTHSQKLKKIGLDKDLTMCFNESLLNVVPISKMGKNCFKSKIDI</sequence>
<dbReference type="Pfam" id="PF04029">
    <property type="entry name" value="2-ph_phosp"/>
    <property type="match status" value="1"/>
</dbReference>
<comment type="similarity">
    <text evidence="2">Belongs to the ComB family.</text>
</comment>
<dbReference type="AlphaFoldDB" id="A0A1M4SX33"/>
<accession>A0A1M4SX33</accession>
<comment type="cofactor">
    <cofactor evidence="1">
        <name>Mg(2+)</name>
        <dbReference type="ChEBI" id="CHEBI:18420"/>
    </cofactor>
</comment>
<evidence type="ECO:0000313" key="8">
    <source>
        <dbReference type="EMBL" id="SHE36709.1"/>
    </source>
</evidence>
<proteinExistence type="inferred from homology"/>
<evidence type="ECO:0000256" key="7">
    <source>
        <dbReference type="ARBA" id="ARBA00033711"/>
    </source>
</evidence>
<dbReference type="GO" id="GO:0000287">
    <property type="term" value="F:magnesium ion binding"/>
    <property type="evidence" value="ECO:0007669"/>
    <property type="project" value="InterPro"/>
</dbReference>
<dbReference type="EC" id="3.1.3.71" evidence="3"/>
<dbReference type="InterPro" id="IPR036702">
    <property type="entry name" value="ComB-like_sf"/>
</dbReference>
<evidence type="ECO:0000256" key="3">
    <source>
        <dbReference type="ARBA" id="ARBA00012953"/>
    </source>
</evidence>
<keyword evidence="6" id="KW-0460">Magnesium</keyword>
<dbReference type="EMBL" id="FQUI01000003">
    <property type="protein sequence ID" value="SHE36709.1"/>
    <property type="molecule type" value="Genomic_DNA"/>
</dbReference>
<reference evidence="8" key="1">
    <citation type="submission" date="2016-11" db="EMBL/GenBank/DDBJ databases">
        <authorList>
            <person name="Varghese N."/>
            <person name="Submissions S."/>
        </authorList>
    </citation>
    <scope>NUCLEOTIDE SEQUENCE [LARGE SCALE GENOMIC DNA]</scope>
    <source>
        <strain evidence="8">DSM 16785</strain>
    </source>
</reference>
<comment type="caution">
    <text evidence="8">The sequence shown here is derived from an EMBL/GenBank/DDBJ whole genome shotgun (WGS) entry which is preliminary data.</text>
</comment>
<organism evidence="8 9">
    <name type="scientific">Marinitoga hydrogenitolerans (strain DSM 16785 / JCM 12826 / AT1271)</name>
    <dbReference type="NCBI Taxonomy" id="1122195"/>
    <lineage>
        <taxon>Bacteria</taxon>
        <taxon>Thermotogati</taxon>
        <taxon>Thermotogota</taxon>
        <taxon>Thermotogae</taxon>
        <taxon>Petrotogales</taxon>
        <taxon>Petrotogaceae</taxon>
        <taxon>Marinitoga</taxon>
    </lineage>
</organism>
<dbReference type="OrthoDB" id="4913at2"/>
<dbReference type="Gene3D" id="3.90.1560.10">
    <property type="entry name" value="ComB-like"/>
    <property type="match status" value="1"/>
</dbReference>
<name>A0A1M4SX33_MARH1</name>
<evidence type="ECO:0000256" key="5">
    <source>
        <dbReference type="ARBA" id="ARBA00022801"/>
    </source>
</evidence>
<protein>
    <recommendedName>
        <fullName evidence="4">Probable 2-phosphosulfolactate phosphatase</fullName>
        <ecNumber evidence="3">3.1.3.71</ecNumber>
    </recommendedName>
</protein>
<dbReference type="PANTHER" id="PTHR37311">
    <property type="entry name" value="2-PHOSPHOSULFOLACTATE PHOSPHATASE-RELATED"/>
    <property type="match status" value="1"/>
</dbReference>
<comment type="catalytic activity">
    <reaction evidence="7">
        <text>(2R)-O-phospho-3-sulfolactate + H2O = (2R)-3-sulfolactate + phosphate</text>
        <dbReference type="Rhea" id="RHEA:23416"/>
        <dbReference type="ChEBI" id="CHEBI:15377"/>
        <dbReference type="ChEBI" id="CHEBI:15597"/>
        <dbReference type="ChEBI" id="CHEBI:43474"/>
        <dbReference type="ChEBI" id="CHEBI:58738"/>
        <dbReference type="EC" id="3.1.3.71"/>
    </reaction>
</comment>
<dbReference type="RefSeq" id="WP_072862681.1">
    <property type="nucleotide sequence ID" value="NZ_FQUI01000003.1"/>
</dbReference>
<dbReference type="GO" id="GO:0050545">
    <property type="term" value="F:sulfopyruvate decarboxylase activity"/>
    <property type="evidence" value="ECO:0007669"/>
    <property type="project" value="TreeGrafter"/>
</dbReference>
<gene>
    <name evidence="8" type="ORF">SAMN02745164_00285</name>
</gene>
<keyword evidence="5" id="KW-0378">Hydrolase</keyword>
<evidence type="ECO:0000256" key="2">
    <source>
        <dbReference type="ARBA" id="ARBA00009997"/>
    </source>
</evidence>
<evidence type="ECO:0000313" key="9">
    <source>
        <dbReference type="Proteomes" id="UP000184334"/>
    </source>
</evidence>
<dbReference type="Proteomes" id="UP000184334">
    <property type="component" value="Unassembled WGS sequence"/>
</dbReference>
<dbReference type="GO" id="GO:0050532">
    <property type="term" value="F:2-phosphosulfolactate phosphatase activity"/>
    <property type="evidence" value="ECO:0007669"/>
    <property type="project" value="UniProtKB-EC"/>
</dbReference>
<dbReference type="STRING" id="1122195.SAMN02745164_00285"/>
<evidence type="ECO:0000256" key="1">
    <source>
        <dbReference type="ARBA" id="ARBA00001946"/>
    </source>
</evidence>